<accession>A0A6J4VPJ2</accession>
<feature type="transmembrane region" description="Helical" evidence="10">
    <location>
        <begin position="157"/>
        <end position="176"/>
    </location>
</feature>
<gene>
    <name evidence="12" type="ORF">AVDCRST_MAG86-2972</name>
</gene>
<evidence type="ECO:0000313" key="12">
    <source>
        <dbReference type="EMBL" id="CAA9582054.1"/>
    </source>
</evidence>
<dbReference type="SUPFAM" id="SSF51735">
    <property type="entry name" value="NAD(P)-binding Rossmann-fold domains"/>
    <property type="match status" value="1"/>
</dbReference>
<evidence type="ECO:0000256" key="1">
    <source>
        <dbReference type="ARBA" id="ARBA00022475"/>
    </source>
</evidence>
<keyword evidence="9" id="KW-1208">Phospholipid metabolism</keyword>
<keyword evidence="2" id="KW-0444">Lipid biosynthesis</keyword>
<name>A0A6J4VPJ2_9DEIN</name>
<keyword evidence="8" id="KW-0594">Phospholipid biosynthesis</keyword>
<dbReference type="SMART" id="SM01207">
    <property type="entry name" value="G3P_acyltransf"/>
    <property type="match status" value="1"/>
</dbReference>
<sequence length="561" mass="59205">MLWSLAALLVSYGVGSLPLGGRLVALLSGQSPAATSAHNLGVENLLRFVGVPAALGSFLLDAAKGAASLALFAGSPWAALGVYAGHLYPLPRWRGEVPRGRGNGVLLGVLAGVWAYAGVPFWLTLLPLAVYGVLLVGSGYVALATTAGLVALPLVAVAAPAGYLPALLGLVLLGVWRHKVGLTRILDGTEAKLGDPPPVRGVDPRVVYAAFMIHPLTLEDVWQPRSLRWLRPLSRRGLLPEVLIRMSLRWLRPQVRGDLRGVTLADGRELRVMLIGGPMLPDQIRRYPDEALRMATQGARLAYELGAEAFGLGAFWSTVGDKGLAVQRAVPQLPVTNGGAYTAGTVRAALPGLLERFAASGRVSRATAAVVGANGVVAFGVARTVAPEVARLILIGRDAERLARSARTLARKYPQTEFVTTTDVARAREAELIFTATSDPGPVLYAEHVRPGAWMFDLGRPADAHEGVRAVPGVQLIPGGVVRPPGAMRSSLNLHFGDGLVPACLAETMIMTASRAFERRSLGEGTREADIAFYVAEGARLGFEVVTGPPFLPAPTLLEAV</sequence>
<feature type="domain" description="Quinate/shikimate 5-dehydrogenase/glutamyl-tRNA reductase" evidence="11">
    <location>
        <begin position="362"/>
        <end position="477"/>
    </location>
</feature>
<keyword evidence="5 10" id="KW-1133">Transmembrane helix</keyword>
<evidence type="ECO:0000256" key="3">
    <source>
        <dbReference type="ARBA" id="ARBA00022679"/>
    </source>
</evidence>
<evidence type="ECO:0000256" key="2">
    <source>
        <dbReference type="ARBA" id="ARBA00022516"/>
    </source>
</evidence>
<feature type="transmembrane region" description="Helical" evidence="10">
    <location>
        <begin position="69"/>
        <end position="85"/>
    </location>
</feature>
<keyword evidence="6" id="KW-0443">Lipid metabolism</keyword>
<dbReference type="GO" id="GO:0043772">
    <property type="term" value="F:acyl-phosphate glycerol-3-phosphate acyltransferase activity"/>
    <property type="evidence" value="ECO:0007669"/>
    <property type="project" value="InterPro"/>
</dbReference>
<evidence type="ECO:0000256" key="4">
    <source>
        <dbReference type="ARBA" id="ARBA00022692"/>
    </source>
</evidence>
<keyword evidence="12" id="KW-0032">Aminotransferase</keyword>
<keyword evidence="1" id="KW-1003">Cell membrane</keyword>
<keyword evidence="4 10" id="KW-0812">Transmembrane</keyword>
<dbReference type="InterPro" id="IPR003811">
    <property type="entry name" value="G3P_acylTferase_PlsY"/>
</dbReference>
<evidence type="ECO:0000256" key="6">
    <source>
        <dbReference type="ARBA" id="ARBA00023098"/>
    </source>
</evidence>
<dbReference type="Gene3D" id="3.40.50.720">
    <property type="entry name" value="NAD(P)-binding Rossmann-like Domain"/>
    <property type="match status" value="1"/>
</dbReference>
<evidence type="ECO:0000256" key="5">
    <source>
        <dbReference type="ARBA" id="ARBA00022989"/>
    </source>
</evidence>
<dbReference type="GO" id="GO:0003992">
    <property type="term" value="F:N2-acetyl-L-ornithine:2-oxoglutarate 5-aminotransferase activity"/>
    <property type="evidence" value="ECO:0007669"/>
    <property type="project" value="UniProtKB-EC"/>
</dbReference>
<feature type="transmembrane region" description="Helical" evidence="10">
    <location>
        <begin position="130"/>
        <end position="151"/>
    </location>
</feature>
<reference evidence="12" key="1">
    <citation type="submission" date="2020-02" db="EMBL/GenBank/DDBJ databases">
        <authorList>
            <person name="Meier V. D."/>
        </authorList>
    </citation>
    <scope>NUCLEOTIDE SEQUENCE</scope>
    <source>
        <strain evidence="12">AVDCRST_MAG86</strain>
    </source>
</reference>
<evidence type="ECO:0000259" key="11">
    <source>
        <dbReference type="Pfam" id="PF01488"/>
    </source>
</evidence>
<dbReference type="GO" id="GO:0005886">
    <property type="term" value="C:plasma membrane"/>
    <property type="evidence" value="ECO:0007669"/>
    <property type="project" value="InterPro"/>
</dbReference>
<proteinExistence type="predicted"/>
<protein>
    <submittedName>
        <fullName evidence="12">Acetylornithine aminotransferase</fullName>
        <ecNumber evidence="12">2.6.1.11</ecNumber>
    </submittedName>
</protein>
<keyword evidence="7 10" id="KW-0472">Membrane</keyword>
<dbReference type="Pfam" id="PF01488">
    <property type="entry name" value="Shikimate_DH"/>
    <property type="match status" value="1"/>
</dbReference>
<evidence type="ECO:0000256" key="9">
    <source>
        <dbReference type="ARBA" id="ARBA00023264"/>
    </source>
</evidence>
<dbReference type="GO" id="GO:0008654">
    <property type="term" value="P:phospholipid biosynthetic process"/>
    <property type="evidence" value="ECO:0007669"/>
    <property type="project" value="UniProtKB-KW"/>
</dbReference>
<dbReference type="AlphaFoldDB" id="A0A6J4VPJ2"/>
<dbReference type="InterPro" id="IPR036291">
    <property type="entry name" value="NAD(P)-bd_dom_sf"/>
</dbReference>
<dbReference type="Pfam" id="PF02660">
    <property type="entry name" value="G3P_acyltransf"/>
    <property type="match status" value="1"/>
</dbReference>
<dbReference type="EMBL" id="CADCWP010000266">
    <property type="protein sequence ID" value="CAA9582054.1"/>
    <property type="molecule type" value="Genomic_DNA"/>
</dbReference>
<dbReference type="PANTHER" id="PTHR30309">
    <property type="entry name" value="INNER MEMBRANE PROTEIN YGIH"/>
    <property type="match status" value="1"/>
</dbReference>
<dbReference type="InterPro" id="IPR006151">
    <property type="entry name" value="Shikm_DH/Glu-tRNA_Rdtase"/>
</dbReference>
<feature type="transmembrane region" description="Helical" evidence="10">
    <location>
        <begin position="105"/>
        <end position="123"/>
    </location>
</feature>
<dbReference type="EC" id="2.6.1.11" evidence="12"/>
<keyword evidence="3 12" id="KW-0808">Transferase</keyword>
<evidence type="ECO:0000256" key="7">
    <source>
        <dbReference type="ARBA" id="ARBA00023136"/>
    </source>
</evidence>
<dbReference type="PANTHER" id="PTHR30309:SF0">
    <property type="entry name" value="GLYCEROL-3-PHOSPHATE ACYLTRANSFERASE-RELATED"/>
    <property type="match status" value="1"/>
</dbReference>
<organism evidence="12">
    <name type="scientific">uncultured Truepera sp</name>
    <dbReference type="NCBI Taxonomy" id="543023"/>
    <lineage>
        <taxon>Bacteria</taxon>
        <taxon>Thermotogati</taxon>
        <taxon>Deinococcota</taxon>
        <taxon>Deinococci</taxon>
        <taxon>Trueperales</taxon>
        <taxon>Trueperaceae</taxon>
        <taxon>Truepera</taxon>
        <taxon>environmental samples</taxon>
    </lineage>
</organism>
<evidence type="ECO:0000256" key="8">
    <source>
        <dbReference type="ARBA" id="ARBA00023209"/>
    </source>
</evidence>
<evidence type="ECO:0000256" key="10">
    <source>
        <dbReference type="SAM" id="Phobius"/>
    </source>
</evidence>